<name>A0A5B7JS47_PORTR</name>
<proteinExistence type="predicted"/>
<protein>
    <submittedName>
        <fullName evidence="2">Uncharacterized protein</fullName>
    </submittedName>
</protein>
<accession>A0A5B7JS47</accession>
<dbReference type="Proteomes" id="UP000324222">
    <property type="component" value="Unassembled WGS sequence"/>
</dbReference>
<evidence type="ECO:0000313" key="2">
    <source>
        <dbReference type="EMBL" id="MPC95967.1"/>
    </source>
</evidence>
<evidence type="ECO:0000256" key="1">
    <source>
        <dbReference type="SAM" id="MobiDB-lite"/>
    </source>
</evidence>
<evidence type="ECO:0000313" key="3">
    <source>
        <dbReference type="Proteomes" id="UP000324222"/>
    </source>
</evidence>
<feature type="compositionally biased region" description="Acidic residues" evidence="1">
    <location>
        <begin position="26"/>
        <end position="44"/>
    </location>
</feature>
<sequence>MNTSSYTQGHVSLTVLEQVAEGVGEKEEEEEEEEEEEKEEEEVSDTPLNVYLGNHHCCYKDHCYCCCCYHCRSSTTTTTTQAVSECAGQRVVPGGHGLLW</sequence>
<comment type="caution">
    <text evidence="2">The sequence shown here is derived from an EMBL/GenBank/DDBJ whole genome shotgun (WGS) entry which is preliminary data.</text>
</comment>
<organism evidence="2 3">
    <name type="scientific">Portunus trituberculatus</name>
    <name type="common">Swimming crab</name>
    <name type="synonym">Neptunus trituberculatus</name>
    <dbReference type="NCBI Taxonomy" id="210409"/>
    <lineage>
        <taxon>Eukaryota</taxon>
        <taxon>Metazoa</taxon>
        <taxon>Ecdysozoa</taxon>
        <taxon>Arthropoda</taxon>
        <taxon>Crustacea</taxon>
        <taxon>Multicrustacea</taxon>
        <taxon>Malacostraca</taxon>
        <taxon>Eumalacostraca</taxon>
        <taxon>Eucarida</taxon>
        <taxon>Decapoda</taxon>
        <taxon>Pleocyemata</taxon>
        <taxon>Brachyura</taxon>
        <taxon>Eubrachyura</taxon>
        <taxon>Portunoidea</taxon>
        <taxon>Portunidae</taxon>
        <taxon>Portuninae</taxon>
        <taxon>Portunus</taxon>
    </lineage>
</organism>
<reference evidence="2 3" key="1">
    <citation type="submission" date="2019-05" db="EMBL/GenBank/DDBJ databases">
        <title>Another draft genome of Portunus trituberculatus and its Hox gene families provides insights of decapod evolution.</title>
        <authorList>
            <person name="Jeong J.-H."/>
            <person name="Song I."/>
            <person name="Kim S."/>
            <person name="Choi T."/>
            <person name="Kim D."/>
            <person name="Ryu S."/>
            <person name="Kim W."/>
        </authorList>
    </citation>
    <scope>NUCLEOTIDE SEQUENCE [LARGE SCALE GENOMIC DNA]</scope>
    <source>
        <tissue evidence="2">Muscle</tissue>
    </source>
</reference>
<keyword evidence="3" id="KW-1185">Reference proteome</keyword>
<feature type="region of interest" description="Disordered" evidence="1">
    <location>
        <begin position="19"/>
        <end position="45"/>
    </location>
</feature>
<gene>
    <name evidence="2" type="ORF">E2C01_091197</name>
</gene>
<dbReference type="EMBL" id="VSRR010104119">
    <property type="protein sequence ID" value="MPC95967.1"/>
    <property type="molecule type" value="Genomic_DNA"/>
</dbReference>
<dbReference type="AlphaFoldDB" id="A0A5B7JS47"/>